<evidence type="ECO:0000256" key="3">
    <source>
        <dbReference type="ARBA" id="ARBA00004240"/>
    </source>
</evidence>
<evidence type="ECO:0000259" key="43">
    <source>
        <dbReference type="Pfam" id="PF18464"/>
    </source>
</evidence>
<evidence type="ECO:0000256" key="16">
    <source>
        <dbReference type="ARBA" id="ARBA00022641"/>
    </source>
</evidence>
<dbReference type="FunFam" id="2.60.120.690:FF:000001">
    <property type="entry name" value="Proprotein convertase subtilisin/kexin type 9"/>
    <property type="match status" value="1"/>
</dbReference>
<keyword evidence="25" id="KW-0106">Calcium</keyword>
<dbReference type="GO" id="GO:0009986">
    <property type="term" value="C:cell surface"/>
    <property type="evidence" value="ECO:0007669"/>
    <property type="project" value="UniProtKB-SubCell"/>
</dbReference>
<dbReference type="PANTHER" id="PTHR43806">
    <property type="entry name" value="PEPTIDASE S8"/>
    <property type="match status" value="1"/>
</dbReference>
<evidence type="ECO:0000256" key="34">
    <source>
        <dbReference type="ARBA" id="ARBA00032525"/>
    </source>
</evidence>
<keyword evidence="14" id="KW-0153">Cholesterol metabolism</keyword>
<evidence type="ECO:0000256" key="7">
    <source>
        <dbReference type="ARBA" id="ARBA00004555"/>
    </source>
</evidence>
<evidence type="ECO:0000256" key="11">
    <source>
        <dbReference type="ARBA" id="ARBA00019781"/>
    </source>
</evidence>
<feature type="region of interest" description="Disordered" evidence="37">
    <location>
        <begin position="123"/>
        <end position="166"/>
    </location>
</feature>
<keyword evidence="20" id="KW-0967">Endosome</keyword>
<keyword evidence="15" id="KW-0597">Phosphoprotein</keyword>
<evidence type="ECO:0000256" key="9">
    <source>
        <dbReference type="ARBA" id="ARBA00011073"/>
    </source>
</evidence>
<keyword evidence="16" id="KW-0765">Sulfation</keyword>
<dbReference type="InterPro" id="IPR000209">
    <property type="entry name" value="Peptidase_S8/S53_dom"/>
</dbReference>
<dbReference type="GO" id="GO:0043523">
    <property type="term" value="P:regulation of neuron apoptotic process"/>
    <property type="evidence" value="ECO:0007669"/>
    <property type="project" value="UniProtKB-ARBA"/>
</dbReference>
<keyword evidence="29" id="KW-1015">Disulfide bond</keyword>
<keyword evidence="31" id="KW-0325">Glycoprotein</keyword>
<dbReference type="CDD" id="cd04077">
    <property type="entry name" value="Peptidases_S8_PCSK9_ProteinaseK_like"/>
    <property type="match status" value="1"/>
</dbReference>
<dbReference type="FunFam" id="3.30.70.80:FF:000004">
    <property type="entry name" value="Proprotein convertase subtilisin/kexin type 9"/>
    <property type="match status" value="1"/>
</dbReference>
<dbReference type="InterPro" id="IPR034193">
    <property type="entry name" value="PCSK9_ProteinaseK-like"/>
</dbReference>
<feature type="region of interest" description="Disordered" evidence="37">
    <location>
        <begin position="242"/>
        <end position="261"/>
    </location>
</feature>
<dbReference type="GO" id="GO:0006821">
    <property type="term" value="P:chloride transport"/>
    <property type="evidence" value="ECO:0007669"/>
    <property type="project" value="InterPro"/>
</dbReference>
<dbReference type="Pfam" id="PF18459">
    <property type="entry name" value="PCSK9_C1"/>
    <property type="match status" value="1"/>
</dbReference>
<dbReference type="InterPro" id="IPR023827">
    <property type="entry name" value="Peptidase_S8_Asp-AS"/>
</dbReference>
<keyword evidence="28" id="KW-0865">Zymogen</keyword>
<evidence type="ECO:0000256" key="38">
    <source>
        <dbReference type="SAM" id="Phobius"/>
    </source>
</evidence>
<dbReference type="Gene3D" id="3.30.70.80">
    <property type="entry name" value="Peptidase S8 propeptide/proteinase inhibitor I9"/>
    <property type="match status" value="1"/>
</dbReference>
<evidence type="ECO:0000256" key="1">
    <source>
        <dbReference type="ARBA" id="ARBA00001913"/>
    </source>
</evidence>
<keyword evidence="17 36" id="KW-0645">Protease</keyword>
<evidence type="ECO:0000256" key="8">
    <source>
        <dbReference type="ARBA" id="ARBA00004613"/>
    </source>
</evidence>
<evidence type="ECO:0000256" key="18">
    <source>
        <dbReference type="ARBA" id="ARBA00022703"/>
    </source>
</evidence>
<protein>
    <recommendedName>
        <fullName evidence="11">Proprotein convertase subtilisin/kexin type 9</fullName>
    </recommendedName>
    <alternativeName>
        <fullName evidence="35">Proprotein convertase 9</fullName>
    </alternativeName>
    <alternativeName>
        <fullName evidence="34">Subtilisin/kexin-like protease PC9</fullName>
    </alternativeName>
</protein>
<feature type="compositionally biased region" description="Basic and acidic residues" evidence="37">
    <location>
        <begin position="152"/>
        <end position="166"/>
    </location>
</feature>
<dbReference type="Pfam" id="PF15462">
    <property type="entry name" value="Barttin"/>
    <property type="match status" value="1"/>
</dbReference>
<evidence type="ECO:0000259" key="42">
    <source>
        <dbReference type="Pfam" id="PF18463"/>
    </source>
</evidence>
<feature type="transmembrane region" description="Helical" evidence="38">
    <location>
        <begin position="33"/>
        <end position="53"/>
    </location>
</feature>
<dbReference type="GO" id="GO:0004252">
    <property type="term" value="F:serine-type endopeptidase activity"/>
    <property type="evidence" value="ECO:0007669"/>
    <property type="project" value="UniProtKB-UniRule"/>
</dbReference>
<dbReference type="Pfam" id="PF05922">
    <property type="entry name" value="Inhibitor_I9"/>
    <property type="match status" value="1"/>
</dbReference>
<evidence type="ECO:0000259" key="40">
    <source>
        <dbReference type="Pfam" id="PF05922"/>
    </source>
</evidence>
<dbReference type="GO" id="GO:0005768">
    <property type="term" value="C:endosome"/>
    <property type="evidence" value="ECO:0007669"/>
    <property type="project" value="UniProtKB-SubCell"/>
</dbReference>
<dbReference type="InterPro" id="IPR015500">
    <property type="entry name" value="Peptidase_S8_subtilisin-rel"/>
</dbReference>
<comment type="cofactor">
    <cofactor evidence="1">
        <name>Ca(2+)</name>
        <dbReference type="ChEBI" id="CHEBI:29108"/>
    </cofactor>
</comment>
<dbReference type="InterPro" id="IPR010259">
    <property type="entry name" value="S8pro/Inhibitor_I9"/>
</dbReference>
<evidence type="ECO:0000256" key="24">
    <source>
        <dbReference type="ARBA" id="ARBA00022825"/>
    </source>
</evidence>
<keyword evidence="38" id="KW-1133">Transmembrane helix</keyword>
<evidence type="ECO:0000256" key="31">
    <source>
        <dbReference type="ARBA" id="ARBA00023180"/>
    </source>
</evidence>
<dbReference type="EMBL" id="AKHW03006631">
    <property type="protein sequence ID" value="KYO19417.1"/>
    <property type="molecule type" value="Genomic_DNA"/>
</dbReference>
<feature type="active site" description="Charge relay system" evidence="36">
    <location>
        <position position="582"/>
    </location>
</feature>
<evidence type="ECO:0000256" key="33">
    <source>
        <dbReference type="ARBA" id="ARBA00023228"/>
    </source>
</evidence>
<comment type="subunit">
    <text evidence="10">Monomer. Can self-associate to form dimers and higher multimers which may have increased LDLR degrading activity. The precursor protein but not the mature protein may form multimers. Interacts with APOB, VLDLR, LRP8/APOER2 and BACE1. The full-length immature form (pro-PCSK9) interacts with SCNN1A, SCNN1B and SCNN1G. The pro-PCSK9 form (via C-terminal domain) interacts with LDLR. Interacts (via the C-terminal domain) with ANXA2 (via repeat Annexin 1); the interaction inhibits the degradation of LDLR.</text>
</comment>
<dbReference type="Pfam" id="PF18463">
    <property type="entry name" value="PCSK9_C3"/>
    <property type="match status" value="1"/>
</dbReference>
<comment type="subcellular location">
    <subcellularLocation>
        <location evidence="4">Cell surface</location>
    </subcellularLocation>
    <subcellularLocation>
        <location evidence="6">Cytoplasm</location>
    </subcellularLocation>
    <subcellularLocation>
        <location evidence="3">Endoplasmic reticulum</location>
    </subcellularLocation>
    <subcellularLocation>
        <location evidence="2">Endosome</location>
    </subcellularLocation>
    <subcellularLocation>
        <location evidence="7">Golgi apparatus</location>
    </subcellularLocation>
    <subcellularLocation>
        <location evidence="5">Lysosome</location>
    </subcellularLocation>
    <subcellularLocation>
        <location evidence="8">Secreted</location>
    </subcellularLocation>
</comment>
<evidence type="ECO:0000256" key="27">
    <source>
        <dbReference type="ARBA" id="ARBA00023098"/>
    </source>
</evidence>
<feature type="active site" description="Charge relay system" evidence="36">
    <location>
        <position position="422"/>
    </location>
</feature>
<feature type="domain" description="Proprotein convertase subtilisin/kexin type 9 C-terminal" evidence="41">
    <location>
        <begin position="645"/>
        <end position="726"/>
    </location>
</feature>
<keyword evidence="12" id="KW-0963">Cytoplasm</keyword>
<dbReference type="GO" id="GO:0008203">
    <property type="term" value="P:cholesterol metabolic process"/>
    <property type="evidence" value="ECO:0007669"/>
    <property type="project" value="UniProtKB-KW"/>
</dbReference>
<keyword evidence="30" id="KW-1207">Sterol metabolism</keyword>
<accession>A0A151M4H5</accession>
<dbReference type="GO" id="GO:0006915">
    <property type="term" value="P:apoptotic process"/>
    <property type="evidence" value="ECO:0007669"/>
    <property type="project" value="UniProtKB-KW"/>
</dbReference>
<evidence type="ECO:0000256" key="17">
    <source>
        <dbReference type="ARBA" id="ARBA00022670"/>
    </source>
</evidence>
<keyword evidence="19" id="KW-0732">Signal</keyword>
<keyword evidence="24 36" id="KW-0720">Serine protease</keyword>
<keyword evidence="33" id="KW-0458">Lysosome</keyword>
<dbReference type="InterPro" id="IPR029181">
    <property type="entry name" value="Barttin"/>
</dbReference>
<dbReference type="InterPro" id="IPR050131">
    <property type="entry name" value="Peptidase_S8_subtilisin-like"/>
</dbReference>
<evidence type="ECO:0000256" key="14">
    <source>
        <dbReference type="ARBA" id="ARBA00022548"/>
    </source>
</evidence>
<dbReference type="FunFam" id="3.40.50.200:FF:000016">
    <property type="entry name" value="Proprotein convertase subtilisin/kexin type 9"/>
    <property type="match status" value="1"/>
</dbReference>
<evidence type="ECO:0000256" key="37">
    <source>
        <dbReference type="SAM" id="MobiDB-lite"/>
    </source>
</evidence>
<keyword evidence="32" id="KW-0753">Steroid metabolism</keyword>
<evidence type="ECO:0000259" key="41">
    <source>
        <dbReference type="Pfam" id="PF18459"/>
    </source>
</evidence>
<dbReference type="InterPro" id="IPR041254">
    <property type="entry name" value="PCSK9_C1"/>
</dbReference>
<feature type="domain" description="Peptidase S8/S53" evidence="39">
    <location>
        <begin position="378"/>
        <end position="618"/>
    </location>
</feature>
<dbReference type="InterPro" id="IPR036852">
    <property type="entry name" value="Peptidase_S8/S53_dom_sf"/>
</dbReference>
<proteinExistence type="inferred from homology"/>
<evidence type="ECO:0000256" key="35">
    <source>
        <dbReference type="ARBA" id="ARBA00032870"/>
    </source>
</evidence>
<evidence type="ECO:0000256" key="4">
    <source>
        <dbReference type="ARBA" id="ARBA00004241"/>
    </source>
</evidence>
<dbReference type="GO" id="GO:0005764">
    <property type="term" value="C:lysosome"/>
    <property type="evidence" value="ECO:0007669"/>
    <property type="project" value="UniProtKB-SubCell"/>
</dbReference>
<keyword evidence="18" id="KW-0053">Apoptosis</keyword>
<dbReference type="SUPFAM" id="SSF52743">
    <property type="entry name" value="Subtilisin-like"/>
    <property type="match status" value="1"/>
</dbReference>
<dbReference type="SUPFAM" id="SSF54897">
    <property type="entry name" value="Protease propeptides/inhibitors"/>
    <property type="match status" value="1"/>
</dbReference>
<gene>
    <name evidence="44" type="primary">PCSK9</name>
    <name evidence="44" type="ORF">Y1Q_0003551</name>
</gene>
<evidence type="ECO:0000313" key="45">
    <source>
        <dbReference type="Proteomes" id="UP000050525"/>
    </source>
</evidence>
<evidence type="ECO:0000256" key="28">
    <source>
        <dbReference type="ARBA" id="ARBA00023145"/>
    </source>
</evidence>
<evidence type="ECO:0000256" key="13">
    <source>
        <dbReference type="ARBA" id="ARBA00022525"/>
    </source>
</evidence>
<dbReference type="Pfam" id="PF00082">
    <property type="entry name" value="Peptidase_S8"/>
    <property type="match status" value="1"/>
</dbReference>
<reference evidence="44 45" key="1">
    <citation type="journal article" date="2012" name="Genome Biol.">
        <title>Sequencing three crocodilian genomes to illuminate the evolution of archosaurs and amniotes.</title>
        <authorList>
            <person name="St John J.A."/>
            <person name="Braun E.L."/>
            <person name="Isberg S.R."/>
            <person name="Miles L.G."/>
            <person name="Chong A.Y."/>
            <person name="Gongora J."/>
            <person name="Dalzell P."/>
            <person name="Moran C."/>
            <person name="Bed'hom B."/>
            <person name="Abzhanov A."/>
            <person name="Burgess S.C."/>
            <person name="Cooksey A.M."/>
            <person name="Castoe T.A."/>
            <person name="Crawford N.G."/>
            <person name="Densmore L.D."/>
            <person name="Drew J.C."/>
            <person name="Edwards S.V."/>
            <person name="Faircloth B.C."/>
            <person name="Fujita M.K."/>
            <person name="Greenwold M.J."/>
            <person name="Hoffmann F.G."/>
            <person name="Howard J.M."/>
            <person name="Iguchi T."/>
            <person name="Janes D.E."/>
            <person name="Khan S.Y."/>
            <person name="Kohno S."/>
            <person name="de Koning A.J."/>
            <person name="Lance S.L."/>
            <person name="McCarthy F.M."/>
            <person name="McCormack J.E."/>
            <person name="Merchant M.E."/>
            <person name="Peterson D.G."/>
            <person name="Pollock D.D."/>
            <person name="Pourmand N."/>
            <person name="Raney B.J."/>
            <person name="Roessler K.A."/>
            <person name="Sanford J.R."/>
            <person name="Sawyer R.H."/>
            <person name="Schmidt C.J."/>
            <person name="Triplett E.W."/>
            <person name="Tuberville T.D."/>
            <person name="Venegas-Anaya M."/>
            <person name="Howard J.T."/>
            <person name="Jarvis E.D."/>
            <person name="Guillette L.J.Jr."/>
            <person name="Glenn T.C."/>
            <person name="Green R.E."/>
            <person name="Ray D.A."/>
        </authorList>
    </citation>
    <scope>NUCLEOTIDE SEQUENCE [LARGE SCALE GENOMIC DNA]</scope>
    <source>
        <strain evidence="44">KSC_2009_1</strain>
    </source>
</reference>
<evidence type="ECO:0000256" key="21">
    <source>
        <dbReference type="ARBA" id="ARBA00022801"/>
    </source>
</evidence>
<evidence type="ECO:0000256" key="29">
    <source>
        <dbReference type="ARBA" id="ARBA00023157"/>
    </source>
</evidence>
<keyword evidence="21 36" id="KW-0378">Hydrolase</keyword>
<evidence type="ECO:0000256" key="10">
    <source>
        <dbReference type="ARBA" id="ARBA00011841"/>
    </source>
</evidence>
<dbReference type="InterPro" id="IPR041051">
    <property type="entry name" value="PCSK9_C3"/>
</dbReference>
<evidence type="ECO:0000256" key="12">
    <source>
        <dbReference type="ARBA" id="ARBA00022490"/>
    </source>
</evidence>
<organism evidence="44 45">
    <name type="scientific">Alligator mississippiensis</name>
    <name type="common">American alligator</name>
    <dbReference type="NCBI Taxonomy" id="8496"/>
    <lineage>
        <taxon>Eukaryota</taxon>
        <taxon>Metazoa</taxon>
        <taxon>Chordata</taxon>
        <taxon>Craniata</taxon>
        <taxon>Vertebrata</taxon>
        <taxon>Euteleostomi</taxon>
        <taxon>Archelosauria</taxon>
        <taxon>Archosauria</taxon>
        <taxon>Crocodylia</taxon>
        <taxon>Alligatoridae</taxon>
        <taxon>Alligatorinae</taxon>
        <taxon>Alligator</taxon>
    </lineage>
</organism>
<feature type="domain" description="Proprotein convertase subtilisin/kexin type 9 C-terminal" evidence="43">
    <location>
        <begin position="730"/>
        <end position="796"/>
    </location>
</feature>
<keyword evidence="23" id="KW-0256">Endoplasmic reticulum</keyword>
<evidence type="ECO:0000256" key="30">
    <source>
        <dbReference type="ARBA" id="ARBA00023166"/>
    </source>
</evidence>
<dbReference type="Gene3D" id="3.40.50.200">
    <property type="entry name" value="Peptidase S8/S53 domain"/>
    <property type="match status" value="1"/>
</dbReference>
<dbReference type="Pfam" id="PF18464">
    <property type="entry name" value="PCSK9_C2"/>
    <property type="match status" value="1"/>
</dbReference>
<keyword evidence="38" id="KW-0812">Transmembrane</keyword>
<evidence type="ECO:0000256" key="23">
    <source>
        <dbReference type="ARBA" id="ARBA00022824"/>
    </source>
</evidence>
<sequence>MAEDKTFRYGLIMLGFFLVMIGMFIMSTDKPQVYITFCTLGVLIIAVGITWSMCQCYPKVTFAPIDAEAEKFVSHKPAVLIENEIPEKNCSQTPYTSQEEAKVYEKSLPSYDQIQMKIEGSAEDQEVQCAPAPSGSKLRTGARTQPTVQAKAEVHRDSGSDGKTYKDPAAQMETAMASRQLEKPRGLLQTDVAADPKPQFSPKGNRQQPFYLHMLPVTYAIVYVHVAKEAEDELGELARSFPAEEENHTESRRQSPAAAFHRGNKDAWRMPGHYIVVLKEETHKSQTERTVQRLQARAAKHGYLTKILHIFQELFQGFVVKMSSDMLDMALRLPHIDYIEEDSYVFAQSVPWNLDRIILAQHKADEYDPPNKGELVEVYLLDTGIQSNHREIEGRAFVTDFENVPEEDGTRFHRQANKCDSHGTHMAGVVSGRDAGVAKGASVRSLRVLNCQGKGTVSGTLIGLEFIKTTLEAQPYTPLVVLLPFAGGYSRVLNAACRLMVRTGVVIIAAAGNYKEDACLYSPASEPEVITVGATDYQDQPVSMGTMGTNFGRCVDVFAPGDDIIGASSDCSTCFTSQSGTSQAAAHVAGIAAMILNTDSALTISELRQRLIHFSTKKAINEAWFPEDQRLITPNRVAALPARLGADELLYCRSVWSARSGSTRSATAVARCTGNEEMLSCSSFSQNGRRRGEHVEDHGGRRECVAHNAFGGSGVYAIARCCIWPKAHCQTHASSQAMEGALTSAVGCSKENHILTGCSSHSPSGEFRDNVRPILRTENGHDHCVGRSDLVSHASCCHAPGLECKVKEYSPTGFTEQVMVSCDDDWTLTGCNAYSRGPGTLGAYAFDDTCVVRNAQGGKGASAIAICCRKRELEDKHTASNQ</sequence>
<evidence type="ECO:0000256" key="32">
    <source>
        <dbReference type="ARBA" id="ARBA00023221"/>
    </source>
</evidence>
<keyword evidence="38" id="KW-0472">Membrane</keyword>
<feature type="domain" description="Proprotein convertase subtilisin/kexin type 9 C-terminal" evidence="42">
    <location>
        <begin position="798"/>
        <end position="871"/>
    </location>
</feature>
<dbReference type="PRINTS" id="PR00723">
    <property type="entry name" value="SUBTILISIN"/>
</dbReference>
<dbReference type="InterPro" id="IPR041052">
    <property type="entry name" value="PCSK9_C2"/>
</dbReference>
<evidence type="ECO:0000256" key="6">
    <source>
        <dbReference type="ARBA" id="ARBA00004496"/>
    </source>
</evidence>
<comment type="caution">
    <text evidence="44">The sequence shown here is derived from an EMBL/GenBank/DDBJ whole genome shotgun (WGS) entry which is preliminary data.</text>
</comment>
<dbReference type="Gene3D" id="2.60.120.690">
    <property type="entry name" value="Proprotein convertase subtilisin/kexin type 9"/>
    <property type="match status" value="1"/>
</dbReference>
<dbReference type="CDD" id="cd16839">
    <property type="entry name" value="PCSK9_C-CRD"/>
    <property type="match status" value="1"/>
</dbReference>
<feature type="active site" description="Charge relay system" evidence="36">
    <location>
        <position position="382"/>
    </location>
</feature>
<dbReference type="PANTHER" id="PTHR43806:SF60">
    <property type="entry name" value="PROPROTEIN CONVERTASE SUBTILISIN_KEXIN TYPE 9"/>
    <property type="match status" value="1"/>
</dbReference>
<dbReference type="AlphaFoldDB" id="A0A151M4H5"/>
<dbReference type="PROSITE" id="PS51892">
    <property type="entry name" value="SUBTILASE"/>
    <property type="match status" value="1"/>
</dbReference>
<keyword evidence="13" id="KW-0964">Secreted</keyword>
<evidence type="ECO:0000256" key="26">
    <source>
        <dbReference type="ARBA" id="ARBA00023034"/>
    </source>
</evidence>
<dbReference type="GO" id="GO:0005615">
    <property type="term" value="C:extracellular space"/>
    <property type="evidence" value="ECO:0007669"/>
    <property type="project" value="TreeGrafter"/>
</dbReference>
<dbReference type="GO" id="GO:0005794">
    <property type="term" value="C:Golgi apparatus"/>
    <property type="evidence" value="ECO:0007669"/>
    <property type="project" value="UniProtKB-SubCell"/>
</dbReference>
<dbReference type="GO" id="GO:0006508">
    <property type="term" value="P:proteolysis"/>
    <property type="evidence" value="ECO:0007669"/>
    <property type="project" value="UniProtKB-KW"/>
</dbReference>
<keyword evidence="27" id="KW-0443">Lipid metabolism</keyword>
<keyword evidence="45" id="KW-1185">Reference proteome</keyword>
<evidence type="ECO:0000259" key="39">
    <source>
        <dbReference type="Pfam" id="PF00082"/>
    </source>
</evidence>
<evidence type="ECO:0000256" key="15">
    <source>
        <dbReference type="ARBA" id="ARBA00022553"/>
    </source>
</evidence>
<evidence type="ECO:0000256" key="2">
    <source>
        <dbReference type="ARBA" id="ARBA00004177"/>
    </source>
</evidence>
<feature type="transmembrane region" description="Helical" evidence="38">
    <location>
        <begin position="6"/>
        <end position="26"/>
    </location>
</feature>
<feature type="domain" description="Inhibitor I9" evidence="40">
    <location>
        <begin position="274"/>
        <end position="345"/>
    </location>
</feature>
<keyword evidence="26" id="KW-0333">Golgi apparatus</keyword>
<evidence type="ECO:0000256" key="19">
    <source>
        <dbReference type="ARBA" id="ARBA00022729"/>
    </source>
</evidence>
<evidence type="ECO:0000313" key="44">
    <source>
        <dbReference type="EMBL" id="KYO19417.1"/>
    </source>
</evidence>
<evidence type="ECO:0000256" key="25">
    <source>
        <dbReference type="ARBA" id="ARBA00022837"/>
    </source>
</evidence>
<keyword evidence="22" id="KW-0068">Autocatalytic cleavage</keyword>
<name>A0A151M4H5_ALLMI</name>
<evidence type="ECO:0000256" key="36">
    <source>
        <dbReference type="PROSITE-ProRule" id="PRU01240"/>
    </source>
</evidence>
<evidence type="ECO:0000256" key="22">
    <source>
        <dbReference type="ARBA" id="ARBA00022813"/>
    </source>
</evidence>
<dbReference type="STRING" id="8496.A0A151M4H5"/>
<comment type="similarity">
    <text evidence="9 36">Belongs to the peptidase S8 family.</text>
</comment>
<dbReference type="InterPro" id="IPR037045">
    <property type="entry name" value="S8pro/Inhibitor_I9_sf"/>
</dbReference>
<evidence type="ECO:0000256" key="5">
    <source>
        <dbReference type="ARBA" id="ARBA00004371"/>
    </source>
</evidence>
<dbReference type="Proteomes" id="UP000050525">
    <property type="component" value="Unassembled WGS sequence"/>
</dbReference>
<evidence type="ECO:0000256" key="20">
    <source>
        <dbReference type="ARBA" id="ARBA00022753"/>
    </source>
</evidence>
<dbReference type="PROSITE" id="PS00136">
    <property type="entry name" value="SUBTILASE_ASP"/>
    <property type="match status" value="1"/>
</dbReference>
<dbReference type="eggNOG" id="ENOG502S3DP">
    <property type="taxonomic scope" value="Eukaryota"/>
</dbReference>
<dbReference type="GO" id="GO:0005783">
    <property type="term" value="C:endoplasmic reticulum"/>
    <property type="evidence" value="ECO:0007669"/>
    <property type="project" value="UniProtKB-SubCell"/>
</dbReference>